<sequence>MAKCAHVHTSRNFYPGSCRARCPIGWGGGGRPRRRAEREQTSPARRAFSTGNVLAGSAIRDSGTCSALAFWGISVYVSLGEGWLSGLLSHPHGKSRLARHLLVLAMLRLTLGACNVVLHPSIRNRSSRAAERVRQVTGIWEGLISGKIRRRLSCRVLIYSFFFLIDNGLFCTRGVTRDEKQFPERTIANRHVPHRQLRSEEPAHRMRTGRSVA</sequence>
<evidence type="ECO:0000256" key="1">
    <source>
        <dbReference type="SAM" id="Phobius"/>
    </source>
</evidence>
<proteinExistence type="predicted"/>
<name>A0A0H2RGM2_9AGAM</name>
<reference evidence="2 3" key="1">
    <citation type="submission" date="2015-04" db="EMBL/GenBank/DDBJ databases">
        <title>Complete genome sequence of Schizopora paradoxa KUC8140, a cosmopolitan wood degrader in East Asia.</title>
        <authorList>
            <consortium name="DOE Joint Genome Institute"/>
            <person name="Min B."/>
            <person name="Park H."/>
            <person name="Jang Y."/>
            <person name="Kim J.-J."/>
            <person name="Kim K.H."/>
            <person name="Pangilinan J."/>
            <person name="Lipzen A."/>
            <person name="Riley R."/>
            <person name="Grigoriev I.V."/>
            <person name="Spatafora J.W."/>
            <person name="Choi I.-G."/>
        </authorList>
    </citation>
    <scope>NUCLEOTIDE SEQUENCE [LARGE SCALE GENOMIC DNA]</scope>
    <source>
        <strain evidence="2 3">KUC8140</strain>
    </source>
</reference>
<gene>
    <name evidence="2" type="ORF">SCHPADRAFT_493688</name>
</gene>
<keyword evidence="1" id="KW-0812">Transmembrane</keyword>
<evidence type="ECO:0000313" key="3">
    <source>
        <dbReference type="Proteomes" id="UP000053477"/>
    </source>
</evidence>
<protein>
    <submittedName>
        <fullName evidence="2">Uncharacterized protein</fullName>
    </submittedName>
</protein>
<keyword evidence="3" id="KW-1185">Reference proteome</keyword>
<keyword evidence="1" id="KW-0472">Membrane</keyword>
<organism evidence="2 3">
    <name type="scientific">Schizopora paradoxa</name>
    <dbReference type="NCBI Taxonomy" id="27342"/>
    <lineage>
        <taxon>Eukaryota</taxon>
        <taxon>Fungi</taxon>
        <taxon>Dikarya</taxon>
        <taxon>Basidiomycota</taxon>
        <taxon>Agaricomycotina</taxon>
        <taxon>Agaricomycetes</taxon>
        <taxon>Hymenochaetales</taxon>
        <taxon>Schizoporaceae</taxon>
        <taxon>Schizopora</taxon>
    </lineage>
</organism>
<accession>A0A0H2RGM2</accession>
<keyword evidence="1" id="KW-1133">Transmembrane helix</keyword>
<evidence type="ECO:0000313" key="2">
    <source>
        <dbReference type="EMBL" id="KLO10974.1"/>
    </source>
</evidence>
<feature type="transmembrane region" description="Helical" evidence="1">
    <location>
        <begin position="97"/>
        <end position="118"/>
    </location>
</feature>
<dbReference type="EMBL" id="KQ086012">
    <property type="protein sequence ID" value="KLO10974.1"/>
    <property type="molecule type" value="Genomic_DNA"/>
</dbReference>
<dbReference type="InParanoid" id="A0A0H2RGM2"/>
<dbReference type="AlphaFoldDB" id="A0A0H2RGM2"/>
<dbReference type="Proteomes" id="UP000053477">
    <property type="component" value="Unassembled WGS sequence"/>
</dbReference>
<feature type="transmembrane region" description="Helical" evidence="1">
    <location>
        <begin position="67"/>
        <end position="85"/>
    </location>
</feature>